<accession>A0A4Y7SJU0</accession>
<protein>
    <submittedName>
        <fullName evidence="2">Uncharacterized protein</fullName>
    </submittedName>
</protein>
<dbReference type="EMBL" id="QPFP01000096">
    <property type="protein sequence ID" value="TEB22160.1"/>
    <property type="molecule type" value="Genomic_DNA"/>
</dbReference>
<gene>
    <name evidence="2" type="ORF">FA13DRAFT_1521643</name>
</gene>
<evidence type="ECO:0000313" key="2">
    <source>
        <dbReference type="EMBL" id="TEB22160.1"/>
    </source>
</evidence>
<comment type="caution">
    <text evidence="2">The sequence shown here is derived from an EMBL/GenBank/DDBJ whole genome shotgun (WGS) entry which is preliminary data.</text>
</comment>
<name>A0A4Y7SJU0_COPMI</name>
<keyword evidence="3" id="KW-1185">Reference proteome</keyword>
<reference evidence="2 3" key="1">
    <citation type="journal article" date="2019" name="Nat. Ecol. Evol.">
        <title>Megaphylogeny resolves global patterns of mushroom evolution.</title>
        <authorList>
            <person name="Varga T."/>
            <person name="Krizsan K."/>
            <person name="Foldi C."/>
            <person name="Dima B."/>
            <person name="Sanchez-Garcia M."/>
            <person name="Sanchez-Ramirez S."/>
            <person name="Szollosi G.J."/>
            <person name="Szarkandi J.G."/>
            <person name="Papp V."/>
            <person name="Albert L."/>
            <person name="Andreopoulos W."/>
            <person name="Angelini C."/>
            <person name="Antonin V."/>
            <person name="Barry K.W."/>
            <person name="Bougher N.L."/>
            <person name="Buchanan P."/>
            <person name="Buyck B."/>
            <person name="Bense V."/>
            <person name="Catcheside P."/>
            <person name="Chovatia M."/>
            <person name="Cooper J."/>
            <person name="Damon W."/>
            <person name="Desjardin D."/>
            <person name="Finy P."/>
            <person name="Geml J."/>
            <person name="Haridas S."/>
            <person name="Hughes K."/>
            <person name="Justo A."/>
            <person name="Karasinski D."/>
            <person name="Kautmanova I."/>
            <person name="Kiss B."/>
            <person name="Kocsube S."/>
            <person name="Kotiranta H."/>
            <person name="LaButti K.M."/>
            <person name="Lechner B.E."/>
            <person name="Liimatainen K."/>
            <person name="Lipzen A."/>
            <person name="Lukacs Z."/>
            <person name="Mihaltcheva S."/>
            <person name="Morgado L.N."/>
            <person name="Niskanen T."/>
            <person name="Noordeloos M.E."/>
            <person name="Ohm R.A."/>
            <person name="Ortiz-Santana B."/>
            <person name="Ovrebo C."/>
            <person name="Racz N."/>
            <person name="Riley R."/>
            <person name="Savchenko A."/>
            <person name="Shiryaev A."/>
            <person name="Soop K."/>
            <person name="Spirin V."/>
            <person name="Szebenyi C."/>
            <person name="Tomsovsky M."/>
            <person name="Tulloss R.E."/>
            <person name="Uehling J."/>
            <person name="Grigoriev I.V."/>
            <person name="Vagvolgyi C."/>
            <person name="Papp T."/>
            <person name="Martin F.M."/>
            <person name="Miettinen O."/>
            <person name="Hibbett D.S."/>
            <person name="Nagy L.G."/>
        </authorList>
    </citation>
    <scope>NUCLEOTIDE SEQUENCE [LARGE SCALE GENOMIC DNA]</scope>
    <source>
        <strain evidence="2 3">FP101781</strain>
    </source>
</reference>
<dbReference type="AlphaFoldDB" id="A0A4Y7SJU0"/>
<feature type="signal peptide" evidence="1">
    <location>
        <begin position="1"/>
        <end position="41"/>
    </location>
</feature>
<proteinExistence type="predicted"/>
<evidence type="ECO:0000256" key="1">
    <source>
        <dbReference type="SAM" id="SignalP"/>
    </source>
</evidence>
<feature type="chain" id="PRO_5021481347" evidence="1">
    <location>
        <begin position="42"/>
        <end position="193"/>
    </location>
</feature>
<sequence length="193" mass="20302">MLPSSQNPIAISHPKQQPSHTMHFTSLISALFLTLVALTSGSVAQTVTYRGYSSTVQCSGSNFFCSDGGGVCCGPMPAGFGFSAGFENLPNGSQGQGYTDNCRSFLFAVFGSGTRCWNGGGARANFLNWFHSAGRIQARDATEAKECTAPNGFSYKDGAGAERVIKVAAGEGEVIAEHFKSQNWTALAAYESA</sequence>
<keyword evidence="1" id="KW-0732">Signal</keyword>
<organism evidence="2 3">
    <name type="scientific">Coprinellus micaceus</name>
    <name type="common">Glistening ink-cap mushroom</name>
    <name type="synonym">Coprinus micaceus</name>
    <dbReference type="NCBI Taxonomy" id="71717"/>
    <lineage>
        <taxon>Eukaryota</taxon>
        <taxon>Fungi</taxon>
        <taxon>Dikarya</taxon>
        <taxon>Basidiomycota</taxon>
        <taxon>Agaricomycotina</taxon>
        <taxon>Agaricomycetes</taxon>
        <taxon>Agaricomycetidae</taxon>
        <taxon>Agaricales</taxon>
        <taxon>Agaricineae</taxon>
        <taxon>Psathyrellaceae</taxon>
        <taxon>Coprinellus</taxon>
    </lineage>
</organism>
<dbReference type="OrthoDB" id="2857942at2759"/>
<evidence type="ECO:0000313" key="3">
    <source>
        <dbReference type="Proteomes" id="UP000298030"/>
    </source>
</evidence>
<dbReference type="Proteomes" id="UP000298030">
    <property type="component" value="Unassembled WGS sequence"/>
</dbReference>